<dbReference type="EMBL" id="JAHRIP010010231">
    <property type="protein sequence ID" value="MEQ2283588.1"/>
    <property type="molecule type" value="Genomic_DNA"/>
</dbReference>
<keyword evidence="2" id="KW-1185">Reference proteome</keyword>
<comment type="caution">
    <text evidence="1">The sequence shown here is derived from an EMBL/GenBank/DDBJ whole genome shotgun (WGS) entry which is preliminary data.</text>
</comment>
<organism evidence="1 2">
    <name type="scientific">Ameca splendens</name>
    <dbReference type="NCBI Taxonomy" id="208324"/>
    <lineage>
        <taxon>Eukaryota</taxon>
        <taxon>Metazoa</taxon>
        <taxon>Chordata</taxon>
        <taxon>Craniata</taxon>
        <taxon>Vertebrata</taxon>
        <taxon>Euteleostomi</taxon>
        <taxon>Actinopterygii</taxon>
        <taxon>Neopterygii</taxon>
        <taxon>Teleostei</taxon>
        <taxon>Neoteleostei</taxon>
        <taxon>Acanthomorphata</taxon>
        <taxon>Ovalentaria</taxon>
        <taxon>Atherinomorphae</taxon>
        <taxon>Cyprinodontiformes</taxon>
        <taxon>Goodeidae</taxon>
        <taxon>Ameca</taxon>
    </lineage>
</organism>
<sequence length="135" mass="15918">MLFMVFPVPTDATSLHVILSSSYASFMSSYHTYRQSIAGQHRDTQDKKHVHTLRTKRNLERIINRIVMFLQCWRTPLYPKKTHAPTGKTWKLHAERPHTEIKTQSGVCCAVKLCLLNFFHPLHLNKIRNKHEYDF</sequence>
<protein>
    <recommendedName>
        <fullName evidence="3">Secreted protein</fullName>
    </recommendedName>
</protein>
<dbReference type="Proteomes" id="UP001469553">
    <property type="component" value="Unassembled WGS sequence"/>
</dbReference>
<reference evidence="1 2" key="1">
    <citation type="submission" date="2021-06" db="EMBL/GenBank/DDBJ databases">
        <authorList>
            <person name="Palmer J.M."/>
        </authorList>
    </citation>
    <scope>NUCLEOTIDE SEQUENCE [LARGE SCALE GENOMIC DNA]</scope>
    <source>
        <strain evidence="1 2">AS_MEX2019</strain>
        <tissue evidence="1">Muscle</tissue>
    </source>
</reference>
<evidence type="ECO:0000313" key="2">
    <source>
        <dbReference type="Proteomes" id="UP001469553"/>
    </source>
</evidence>
<name>A0ABV0XQ37_9TELE</name>
<proteinExistence type="predicted"/>
<evidence type="ECO:0008006" key="3">
    <source>
        <dbReference type="Google" id="ProtNLM"/>
    </source>
</evidence>
<gene>
    <name evidence="1" type="ORF">AMECASPLE_012915</name>
</gene>
<accession>A0ABV0XQ37</accession>
<evidence type="ECO:0000313" key="1">
    <source>
        <dbReference type="EMBL" id="MEQ2283588.1"/>
    </source>
</evidence>